<evidence type="ECO:0000313" key="2">
    <source>
        <dbReference type="Proteomes" id="UP000278907"/>
    </source>
</evidence>
<dbReference type="Proteomes" id="UP000278907">
    <property type="component" value="Unassembled WGS sequence"/>
</dbReference>
<dbReference type="PROSITE" id="PS51257">
    <property type="entry name" value="PROKAR_LIPOPROTEIN"/>
    <property type="match status" value="1"/>
</dbReference>
<gene>
    <name evidence="1" type="ORF">D7Y13_14560</name>
</gene>
<name>A0ABX9QJ95_9BACT</name>
<proteinExistence type="predicted"/>
<evidence type="ECO:0000313" key="1">
    <source>
        <dbReference type="EMBL" id="RKI09270.1"/>
    </source>
</evidence>
<sequence>MKSSSQRVLLGCLVLGLGCSASRPPPGVVQPAPGERLETIPGPLPGHGPYASYSDALMAACPLILKQPQATAGRPSDQEFPLRWRLSKEYCAWIYYTPDQQFELSMLATSAVQDDSRKRSCALPPVVKDSRHPPESLGYVFILHNHPFENELSDFDIRFAVAMADVHGLTVNTRMGAVPLSIIAFFSTGHDATQPTCDGFFQYVPSTGQIIRWVPRDKGRWKSQQIATLRWLDDTNYRIQRQ</sequence>
<reference evidence="1 2" key="1">
    <citation type="submission" date="2018-09" db="EMBL/GenBank/DDBJ databases">
        <authorList>
            <person name="Livingstone P.G."/>
            <person name="Whitworth D.E."/>
        </authorList>
    </citation>
    <scope>NUCLEOTIDE SEQUENCE [LARGE SCALE GENOMIC DNA]</scope>
    <source>
        <strain evidence="1 2">CA031B</strain>
    </source>
</reference>
<accession>A0ABX9QJ95</accession>
<comment type="caution">
    <text evidence="1">The sequence shown here is derived from an EMBL/GenBank/DDBJ whole genome shotgun (WGS) entry which is preliminary data.</text>
</comment>
<protein>
    <submittedName>
        <fullName evidence="1">Uncharacterized protein</fullName>
    </submittedName>
</protein>
<organism evidence="1 2">
    <name type="scientific">Corallococcus praedator</name>
    <dbReference type="NCBI Taxonomy" id="2316724"/>
    <lineage>
        <taxon>Bacteria</taxon>
        <taxon>Pseudomonadati</taxon>
        <taxon>Myxococcota</taxon>
        <taxon>Myxococcia</taxon>
        <taxon>Myxococcales</taxon>
        <taxon>Cystobacterineae</taxon>
        <taxon>Myxococcaceae</taxon>
        <taxon>Corallococcus</taxon>
    </lineage>
</organism>
<dbReference type="EMBL" id="RAWI01000091">
    <property type="protein sequence ID" value="RKI09270.1"/>
    <property type="molecule type" value="Genomic_DNA"/>
</dbReference>
<keyword evidence="2" id="KW-1185">Reference proteome</keyword>